<dbReference type="OrthoDB" id="1606438at2759"/>
<sequence>MSLTALAEVILANAKELDQRGVVDVESKIGFRDLTQSDLDCRARLITAIRELHRMALGPAETIYNMLMSSTGDITSLLALARYDIPAKVPTTGSTSFAALAEHTSGGALDAETLARLLRNSIVEGIFAEPSLGQIQHTPVSRLLRDPDFTALVGFYAEENGGAAGSTTLDALARWRCSREPACTGFALANAGGGGGGGGGTETGAYESFFAELAKDPARVRRAAGAFNALPQMLVQGQDGLSRSPLWRELDESAAAAQPDGSAVVVDVGGNRGHASMALADATTERVRFVVEDLPGPVALGEEGLPERYRGRVSFRIQDFFKEQGVKNADVYFLRKVMHDFPDHYCVKIIRALIPALKEGARVVVCDRLMPETSKAGYKQREARFSDLAMLQLLNGRERSETDWKKLFADADSRFDVEFEHWTGNLHGLVIATWRP</sequence>
<dbReference type="AlphaFoldDB" id="A0A5N5DDM8"/>
<gene>
    <name evidence="5" type="primary">gsfB_0</name>
    <name evidence="5" type="ORF">DBV05_g5427</name>
</gene>
<accession>A0A5N5DDM8</accession>
<dbReference type="PANTHER" id="PTHR43712">
    <property type="entry name" value="PUTATIVE (AFU_ORTHOLOGUE AFUA_4G14580)-RELATED"/>
    <property type="match status" value="1"/>
</dbReference>
<dbReference type="InterPro" id="IPR001077">
    <property type="entry name" value="COMT_C"/>
</dbReference>
<dbReference type="Pfam" id="PF00891">
    <property type="entry name" value="Methyltransf_2"/>
    <property type="match status" value="1"/>
</dbReference>
<dbReference type="SUPFAM" id="SSF53335">
    <property type="entry name" value="S-adenosyl-L-methionine-dependent methyltransferases"/>
    <property type="match status" value="1"/>
</dbReference>
<dbReference type="InterPro" id="IPR016461">
    <property type="entry name" value="COMT-like"/>
</dbReference>
<dbReference type="GO" id="GO:0008171">
    <property type="term" value="F:O-methyltransferase activity"/>
    <property type="evidence" value="ECO:0007669"/>
    <property type="project" value="InterPro"/>
</dbReference>
<dbReference type="Gene3D" id="1.10.10.10">
    <property type="entry name" value="Winged helix-like DNA-binding domain superfamily/Winged helix DNA-binding domain"/>
    <property type="match status" value="1"/>
</dbReference>
<dbReference type="GO" id="GO:0032259">
    <property type="term" value="P:methylation"/>
    <property type="evidence" value="ECO:0007669"/>
    <property type="project" value="UniProtKB-KW"/>
</dbReference>
<feature type="domain" description="O-methyltransferase C-terminal" evidence="4">
    <location>
        <begin position="263"/>
        <end position="411"/>
    </location>
</feature>
<dbReference type="InterPro" id="IPR036388">
    <property type="entry name" value="WH-like_DNA-bd_sf"/>
</dbReference>
<dbReference type="Gene3D" id="3.40.50.150">
    <property type="entry name" value="Vaccinia Virus protein VP39"/>
    <property type="match status" value="1"/>
</dbReference>
<protein>
    <submittedName>
        <fullName evidence="5">O-methyltransferase gsfB</fullName>
    </submittedName>
</protein>
<keyword evidence="6" id="KW-1185">Reference proteome</keyword>
<keyword evidence="3" id="KW-0949">S-adenosyl-L-methionine</keyword>
<name>A0A5N5DDM8_9PEZI</name>
<dbReference type="PROSITE" id="PS51683">
    <property type="entry name" value="SAM_OMT_II"/>
    <property type="match status" value="1"/>
</dbReference>
<evidence type="ECO:0000256" key="2">
    <source>
        <dbReference type="ARBA" id="ARBA00022679"/>
    </source>
</evidence>
<proteinExistence type="predicted"/>
<evidence type="ECO:0000313" key="5">
    <source>
        <dbReference type="EMBL" id="KAB2575966.1"/>
    </source>
</evidence>
<keyword evidence="2 5" id="KW-0808">Transferase</keyword>
<reference evidence="5 6" key="1">
    <citation type="journal article" date="2019" name="Sci. Rep.">
        <title>A multi-omics analysis of the grapevine pathogen Lasiodiplodia theobromae reveals that temperature affects the expression of virulence- and pathogenicity-related genes.</title>
        <authorList>
            <person name="Felix C."/>
            <person name="Meneses R."/>
            <person name="Goncalves M.F.M."/>
            <person name="Tilleman L."/>
            <person name="Duarte A.S."/>
            <person name="Jorrin-Novo J.V."/>
            <person name="Van de Peer Y."/>
            <person name="Deforce D."/>
            <person name="Van Nieuwerburgh F."/>
            <person name="Esteves A.C."/>
            <person name="Alves A."/>
        </authorList>
    </citation>
    <scope>NUCLEOTIDE SEQUENCE [LARGE SCALE GENOMIC DNA]</scope>
    <source>
        <strain evidence="5 6">LA-SOL3</strain>
    </source>
</reference>
<dbReference type="PANTHER" id="PTHR43712:SF5">
    <property type="entry name" value="O-METHYLTRANSFERASE ASQN-RELATED"/>
    <property type="match status" value="1"/>
</dbReference>
<dbReference type="Proteomes" id="UP000325902">
    <property type="component" value="Unassembled WGS sequence"/>
</dbReference>
<evidence type="ECO:0000256" key="1">
    <source>
        <dbReference type="ARBA" id="ARBA00022603"/>
    </source>
</evidence>
<evidence type="ECO:0000256" key="3">
    <source>
        <dbReference type="ARBA" id="ARBA00022691"/>
    </source>
</evidence>
<evidence type="ECO:0000313" key="6">
    <source>
        <dbReference type="Proteomes" id="UP000325902"/>
    </source>
</evidence>
<dbReference type="SUPFAM" id="SSF46785">
    <property type="entry name" value="Winged helix' DNA-binding domain"/>
    <property type="match status" value="1"/>
</dbReference>
<dbReference type="InterPro" id="IPR029063">
    <property type="entry name" value="SAM-dependent_MTases_sf"/>
</dbReference>
<dbReference type="EMBL" id="VCHE01000028">
    <property type="protein sequence ID" value="KAB2575966.1"/>
    <property type="molecule type" value="Genomic_DNA"/>
</dbReference>
<evidence type="ECO:0000259" key="4">
    <source>
        <dbReference type="Pfam" id="PF00891"/>
    </source>
</evidence>
<organism evidence="5 6">
    <name type="scientific">Lasiodiplodia theobromae</name>
    <dbReference type="NCBI Taxonomy" id="45133"/>
    <lineage>
        <taxon>Eukaryota</taxon>
        <taxon>Fungi</taxon>
        <taxon>Dikarya</taxon>
        <taxon>Ascomycota</taxon>
        <taxon>Pezizomycotina</taxon>
        <taxon>Dothideomycetes</taxon>
        <taxon>Dothideomycetes incertae sedis</taxon>
        <taxon>Botryosphaeriales</taxon>
        <taxon>Botryosphaeriaceae</taxon>
        <taxon>Lasiodiplodia</taxon>
    </lineage>
</organism>
<keyword evidence="1 5" id="KW-0489">Methyltransferase</keyword>
<comment type="caution">
    <text evidence="5">The sequence shown here is derived from an EMBL/GenBank/DDBJ whole genome shotgun (WGS) entry which is preliminary data.</text>
</comment>
<dbReference type="InterPro" id="IPR036390">
    <property type="entry name" value="WH_DNA-bd_sf"/>
</dbReference>